<dbReference type="AlphaFoldDB" id="A0A5A7Q253"/>
<keyword evidence="3" id="KW-1185">Reference proteome</keyword>
<reference evidence="3" key="1">
    <citation type="journal article" date="2019" name="Curr. Biol.">
        <title>Genome Sequence of Striga asiatica Provides Insight into the Evolution of Plant Parasitism.</title>
        <authorList>
            <person name="Yoshida S."/>
            <person name="Kim S."/>
            <person name="Wafula E.K."/>
            <person name="Tanskanen J."/>
            <person name="Kim Y.M."/>
            <person name="Honaas L."/>
            <person name="Yang Z."/>
            <person name="Spallek T."/>
            <person name="Conn C.E."/>
            <person name="Ichihashi Y."/>
            <person name="Cheong K."/>
            <person name="Cui S."/>
            <person name="Der J.P."/>
            <person name="Gundlach H."/>
            <person name="Jiao Y."/>
            <person name="Hori C."/>
            <person name="Ishida J.K."/>
            <person name="Kasahara H."/>
            <person name="Kiba T."/>
            <person name="Kim M.S."/>
            <person name="Koo N."/>
            <person name="Laohavisit A."/>
            <person name="Lee Y.H."/>
            <person name="Lumba S."/>
            <person name="McCourt P."/>
            <person name="Mortimer J.C."/>
            <person name="Mutuku J.M."/>
            <person name="Nomura T."/>
            <person name="Sasaki-Sekimoto Y."/>
            <person name="Seto Y."/>
            <person name="Wang Y."/>
            <person name="Wakatake T."/>
            <person name="Sakakibara H."/>
            <person name="Demura T."/>
            <person name="Yamaguchi S."/>
            <person name="Yoneyama K."/>
            <person name="Manabe R.I."/>
            <person name="Nelson D.C."/>
            <person name="Schulman A.H."/>
            <person name="Timko M.P."/>
            <person name="dePamphilis C.W."/>
            <person name="Choi D."/>
            <person name="Shirasu K."/>
        </authorList>
    </citation>
    <scope>NUCLEOTIDE SEQUENCE [LARGE SCALE GENOMIC DNA]</scope>
    <source>
        <strain evidence="3">cv. UVA1</strain>
    </source>
</reference>
<comment type="caution">
    <text evidence="2">The sequence shown here is derived from an EMBL/GenBank/DDBJ whole genome shotgun (WGS) entry which is preliminary data.</text>
</comment>
<dbReference type="Proteomes" id="UP000325081">
    <property type="component" value="Unassembled WGS sequence"/>
</dbReference>
<evidence type="ECO:0000313" key="3">
    <source>
        <dbReference type="Proteomes" id="UP000325081"/>
    </source>
</evidence>
<accession>A0A5A7Q253</accession>
<evidence type="ECO:0000313" key="2">
    <source>
        <dbReference type="EMBL" id="GER38946.1"/>
    </source>
</evidence>
<gene>
    <name evidence="2" type="ORF">STAS_15506</name>
</gene>
<keyword evidence="1" id="KW-0812">Transmembrane</keyword>
<proteinExistence type="predicted"/>
<sequence length="191" mass="20409">MLRPPTLRPPALQPLLVNCRLCAGTQPEPRRVLISLSLFLLVLSIAASSGLALSIAASSALAPAIGGRYLGLGFYFFVVVRILGCQNSKTTIIKATCQNSNVSHSSESHAGGAKADPITHCHGIARPDLSSCGKVGLQKALALREAWRGEDVDHDNVRLIHQDISHRLIEPEKAAIAAKETLKHKIAMQLA</sequence>
<evidence type="ECO:0000256" key="1">
    <source>
        <dbReference type="SAM" id="Phobius"/>
    </source>
</evidence>
<feature type="transmembrane region" description="Helical" evidence="1">
    <location>
        <begin position="38"/>
        <end position="61"/>
    </location>
</feature>
<feature type="transmembrane region" description="Helical" evidence="1">
    <location>
        <begin position="67"/>
        <end position="84"/>
    </location>
</feature>
<organism evidence="2 3">
    <name type="scientific">Striga asiatica</name>
    <name type="common">Asiatic witchweed</name>
    <name type="synonym">Buchnera asiatica</name>
    <dbReference type="NCBI Taxonomy" id="4170"/>
    <lineage>
        <taxon>Eukaryota</taxon>
        <taxon>Viridiplantae</taxon>
        <taxon>Streptophyta</taxon>
        <taxon>Embryophyta</taxon>
        <taxon>Tracheophyta</taxon>
        <taxon>Spermatophyta</taxon>
        <taxon>Magnoliopsida</taxon>
        <taxon>eudicotyledons</taxon>
        <taxon>Gunneridae</taxon>
        <taxon>Pentapetalae</taxon>
        <taxon>asterids</taxon>
        <taxon>lamiids</taxon>
        <taxon>Lamiales</taxon>
        <taxon>Orobanchaceae</taxon>
        <taxon>Buchnereae</taxon>
        <taxon>Striga</taxon>
    </lineage>
</organism>
<name>A0A5A7Q253_STRAF</name>
<keyword evidence="1" id="KW-0472">Membrane</keyword>
<dbReference type="EMBL" id="BKCP01005561">
    <property type="protein sequence ID" value="GER38946.1"/>
    <property type="molecule type" value="Genomic_DNA"/>
</dbReference>
<protein>
    <submittedName>
        <fullName evidence="2">Nucleic acid binding</fullName>
    </submittedName>
</protein>
<keyword evidence="1" id="KW-1133">Transmembrane helix</keyword>